<name>A0ABV6IQZ2_9PROT</name>
<dbReference type="EMBL" id="JBHLVZ010000018">
    <property type="protein sequence ID" value="MFC0385856.1"/>
    <property type="molecule type" value="Genomic_DNA"/>
</dbReference>
<dbReference type="RefSeq" id="WP_377050000.1">
    <property type="nucleotide sequence ID" value="NZ_JBHLVZ010000018.1"/>
</dbReference>
<reference evidence="1 2" key="1">
    <citation type="submission" date="2024-09" db="EMBL/GenBank/DDBJ databases">
        <authorList>
            <person name="Sun Q."/>
            <person name="Mori K."/>
        </authorList>
    </citation>
    <scope>NUCLEOTIDE SEQUENCE [LARGE SCALE GENOMIC DNA]</scope>
    <source>
        <strain evidence="1 2">CCM 7468</strain>
    </source>
</reference>
<organism evidence="1 2">
    <name type="scientific">Muricoccus vinaceus</name>
    <dbReference type="NCBI Taxonomy" id="424704"/>
    <lineage>
        <taxon>Bacteria</taxon>
        <taxon>Pseudomonadati</taxon>
        <taxon>Pseudomonadota</taxon>
        <taxon>Alphaproteobacteria</taxon>
        <taxon>Acetobacterales</taxon>
        <taxon>Roseomonadaceae</taxon>
        <taxon>Muricoccus</taxon>
    </lineage>
</organism>
<keyword evidence="2" id="KW-1185">Reference proteome</keyword>
<evidence type="ECO:0000313" key="2">
    <source>
        <dbReference type="Proteomes" id="UP001589789"/>
    </source>
</evidence>
<protein>
    <submittedName>
        <fullName evidence="1">Uncharacterized protein</fullName>
    </submittedName>
</protein>
<evidence type="ECO:0000313" key="1">
    <source>
        <dbReference type="EMBL" id="MFC0385856.1"/>
    </source>
</evidence>
<accession>A0ABV6IQZ2</accession>
<dbReference type="Proteomes" id="UP001589789">
    <property type="component" value="Unassembled WGS sequence"/>
</dbReference>
<sequence>MAVEKAPDRARGEVGTVLAPQHLRQLDEREVDLGLNRTEKGGSVRLDLL</sequence>
<proteinExistence type="predicted"/>
<comment type="caution">
    <text evidence="1">The sequence shown here is derived from an EMBL/GenBank/DDBJ whole genome shotgun (WGS) entry which is preliminary data.</text>
</comment>
<gene>
    <name evidence="1" type="ORF">ACFFIC_09885</name>
</gene>